<dbReference type="OrthoDB" id="5581259at2759"/>
<evidence type="ECO:0000256" key="5">
    <source>
        <dbReference type="ARBA" id="ARBA00023136"/>
    </source>
</evidence>
<reference evidence="8" key="1">
    <citation type="submission" date="2021-01" db="UniProtKB">
        <authorList>
            <consortium name="EnsemblMetazoa"/>
        </authorList>
    </citation>
    <scope>IDENTIFICATION</scope>
</reference>
<feature type="transmembrane region" description="Helical" evidence="7">
    <location>
        <begin position="107"/>
        <end position="133"/>
    </location>
</feature>
<dbReference type="InterPro" id="IPR005344">
    <property type="entry name" value="TMEM33/Pom33"/>
</dbReference>
<feature type="region of interest" description="Disordered" evidence="6">
    <location>
        <begin position="1"/>
        <end position="20"/>
    </location>
</feature>
<dbReference type="GO" id="GO:0061024">
    <property type="term" value="P:membrane organization"/>
    <property type="evidence" value="ECO:0007669"/>
    <property type="project" value="TreeGrafter"/>
</dbReference>
<dbReference type="Pfam" id="PF03661">
    <property type="entry name" value="TMEM33_Pom33"/>
    <property type="match status" value="1"/>
</dbReference>
<dbReference type="EnsemblMetazoa" id="XM_022810937">
    <property type="protein sequence ID" value="XP_022666672"/>
    <property type="gene ID" value="LOC111252672"/>
</dbReference>
<dbReference type="Proteomes" id="UP000594260">
    <property type="component" value="Unplaced"/>
</dbReference>
<feature type="transmembrane region" description="Helical" evidence="7">
    <location>
        <begin position="38"/>
        <end position="59"/>
    </location>
</feature>
<protein>
    <recommendedName>
        <fullName evidence="10">Transmembrane protein 33</fullName>
    </recommendedName>
</protein>
<evidence type="ECO:0000256" key="2">
    <source>
        <dbReference type="ARBA" id="ARBA00007322"/>
    </source>
</evidence>
<dbReference type="EnsemblMetazoa" id="XM_022810940">
    <property type="protein sequence ID" value="XP_022666675"/>
    <property type="gene ID" value="LOC111252672"/>
</dbReference>
<dbReference type="GO" id="GO:0016020">
    <property type="term" value="C:membrane"/>
    <property type="evidence" value="ECO:0007669"/>
    <property type="project" value="UniProtKB-SubCell"/>
</dbReference>
<keyword evidence="9" id="KW-1185">Reference proteome</keyword>
<dbReference type="EnsemblMetazoa" id="XM_022810938">
    <property type="protein sequence ID" value="XP_022666673"/>
    <property type="gene ID" value="LOC111252672"/>
</dbReference>
<dbReference type="RefSeq" id="XP_022666674.1">
    <property type="nucleotide sequence ID" value="XM_022810939.1"/>
</dbReference>
<comment type="similarity">
    <text evidence="2">Belongs to the PER33/POM33 family.</text>
</comment>
<dbReference type="GeneID" id="111252672"/>
<evidence type="ECO:0000313" key="9">
    <source>
        <dbReference type="Proteomes" id="UP000594260"/>
    </source>
</evidence>
<evidence type="ECO:0000256" key="6">
    <source>
        <dbReference type="SAM" id="MobiDB-lite"/>
    </source>
</evidence>
<evidence type="ECO:0000313" key="8">
    <source>
        <dbReference type="EnsemblMetazoa" id="XP_022666672"/>
    </source>
</evidence>
<evidence type="ECO:0000256" key="1">
    <source>
        <dbReference type="ARBA" id="ARBA00004141"/>
    </source>
</evidence>
<keyword evidence="4 7" id="KW-1133">Transmembrane helix</keyword>
<keyword evidence="3 7" id="KW-0812">Transmembrane</keyword>
<accession>A0A7M7KJ27</accession>
<name>A0A7M7KJ27_VARDE</name>
<comment type="subcellular location">
    <subcellularLocation>
        <location evidence="1">Membrane</location>
        <topology evidence="1">Multi-pass membrane protein</topology>
    </subcellularLocation>
</comment>
<organism evidence="8 9">
    <name type="scientific">Varroa destructor</name>
    <name type="common">Honeybee mite</name>
    <dbReference type="NCBI Taxonomy" id="109461"/>
    <lineage>
        <taxon>Eukaryota</taxon>
        <taxon>Metazoa</taxon>
        <taxon>Ecdysozoa</taxon>
        <taxon>Arthropoda</taxon>
        <taxon>Chelicerata</taxon>
        <taxon>Arachnida</taxon>
        <taxon>Acari</taxon>
        <taxon>Parasitiformes</taxon>
        <taxon>Mesostigmata</taxon>
        <taxon>Gamasina</taxon>
        <taxon>Dermanyssoidea</taxon>
        <taxon>Varroidae</taxon>
        <taxon>Varroa</taxon>
    </lineage>
</organism>
<evidence type="ECO:0000256" key="3">
    <source>
        <dbReference type="ARBA" id="ARBA00022692"/>
    </source>
</evidence>
<dbReference type="RefSeq" id="XP_022666672.1">
    <property type="nucleotide sequence ID" value="XM_022810937.1"/>
</dbReference>
<evidence type="ECO:0000256" key="7">
    <source>
        <dbReference type="SAM" id="Phobius"/>
    </source>
</evidence>
<dbReference type="GO" id="GO:0071786">
    <property type="term" value="P:endoplasmic reticulum tubular network organization"/>
    <property type="evidence" value="ECO:0007669"/>
    <property type="project" value="TreeGrafter"/>
</dbReference>
<dbReference type="InterPro" id="IPR051645">
    <property type="entry name" value="PER33/POM33_regulator"/>
</dbReference>
<dbReference type="RefSeq" id="XP_022666675.1">
    <property type="nucleotide sequence ID" value="XM_022810940.1"/>
</dbReference>
<sequence length="256" mass="29311">MADNSEGDTRPQDQPRQQTQPRGIKDIIVDLVEQKMELLLWLSRLACTMFTVSYLLGGLGGNPYSLYQKALICNGVTSALRLHQRAPTVRLNAEFLTTILVEDSCHYLIYSLIFLSCPPISMVLLPPMLFAVLHSTLFSLQLLERAGLQHSKVSECLRILLQSNRVRVFRLIAMTEIFLMPTVIIGLFCGRVSLMAPFMYYRFLKLRYASMRNPYNRNVFYELKLHANQLAALPNCPMIIQRGIYFIVRFIESRAG</sequence>
<dbReference type="EnsemblMetazoa" id="XM_022810939">
    <property type="protein sequence ID" value="XP_022666674"/>
    <property type="gene ID" value="LOC111252672"/>
</dbReference>
<dbReference type="PANTHER" id="PTHR12703:SF4">
    <property type="entry name" value="TRANSMEMBRANE PROTEIN 33"/>
    <property type="match status" value="1"/>
</dbReference>
<keyword evidence="5 7" id="KW-0472">Membrane</keyword>
<dbReference type="FunCoup" id="A0A7M7KJ27">
    <property type="interactions" value="1660"/>
</dbReference>
<evidence type="ECO:0008006" key="10">
    <source>
        <dbReference type="Google" id="ProtNLM"/>
    </source>
</evidence>
<dbReference type="KEGG" id="vde:111252672"/>
<dbReference type="RefSeq" id="XP_022666673.1">
    <property type="nucleotide sequence ID" value="XM_022810938.1"/>
</dbReference>
<dbReference type="OMA" id="FFSIRPT"/>
<evidence type="ECO:0000256" key="4">
    <source>
        <dbReference type="ARBA" id="ARBA00022989"/>
    </source>
</evidence>
<dbReference type="InParanoid" id="A0A7M7KJ27"/>
<dbReference type="AlphaFoldDB" id="A0A7M7KJ27"/>
<dbReference type="PANTHER" id="PTHR12703">
    <property type="entry name" value="TRANSMEMBRANE PROTEIN 33"/>
    <property type="match status" value="1"/>
</dbReference>
<proteinExistence type="inferred from homology"/>
<dbReference type="CTD" id="33859"/>
<dbReference type="GO" id="GO:0005783">
    <property type="term" value="C:endoplasmic reticulum"/>
    <property type="evidence" value="ECO:0007669"/>
    <property type="project" value="TreeGrafter"/>
</dbReference>
<feature type="transmembrane region" description="Helical" evidence="7">
    <location>
        <begin position="177"/>
        <end position="201"/>
    </location>
</feature>